<evidence type="ECO:0000256" key="1">
    <source>
        <dbReference type="ARBA" id="ARBA00008226"/>
    </source>
</evidence>
<dbReference type="HAMAP" id="MF_00127">
    <property type="entry name" value="His_tRNA_synth"/>
    <property type="match status" value="1"/>
</dbReference>
<dbReference type="Proteomes" id="UP001595443">
    <property type="component" value="Unassembled WGS sequence"/>
</dbReference>
<proteinExistence type="inferred from homology"/>
<organism evidence="12 13">
    <name type="scientific">Acidimangrovimonas pyrenivorans</name>
    <dbReference type="NCBI Taxonomy" id="2030798"/>
    <lineage>
        <taxon>Bacteria</taxon>
        <taxon>Pseudomonadati</taxon>
        <taxon>Pseudomonadota</taxon>
        <taxon>Alphaproteobacteria</taxon>
        <taxon>Rhodobacterales</taxon>
        <taxon>Paracoccaceae</taxon>
        <taxon>Acidimangrovimonas</taxon>
    </lineage>
</organism>
<keyword evidence="5 10" id="KW-0547">Nucleotide-binding</keyword>
<dbReference type="InterPro" id="IPR004154">
    <property type="entry name" value="Anticodon-bd"/>
</dbReference>
<dbReference type="Gene3D" id="3.30.930.10">
    <property type="entry name" value="Bira Bifunctional Protein, Domain 2"/>
    <property type="match status" value="1"/>
</dbReference>
<keyword evidence="4 10" id="KW-0436">Ligase</keyword>
<dbReference type="InterPro" id="IPR006195">
    <property type="entry name" value="aa-tRNA-synth_II"/>
</dbReference>
<dbReference type="InterPro" id="IPR041715">
    <property type="entry name" value="HisRS-like_core"/>
</dbReference>
<dbReference type="GO" id="GO:0004821">
    <property type="term" value="F:histidine-tRNA ligase activity"/>
    <property type="evidence" value="ECO:0007669"/>
    <property type="project" value="UniProtKB-EC"/>
</dbReference>
<dbReference type="PIRSF" id="PIRSF001549">
    <property type="entry name" value="His-tRNA_synth"/>
    <property type="match status" value="1"/>
</dbReference>
<evidence type="ECO:0000259" key="11">
    <source>
        <dbReference type="PROSITE" id="PS50862"/>
    </source>
</evidence>
<dbReference type="InterPro" id="IPR036621">
    <property type="entry name" value="Anticodon-bd_dom_sf"/>
</dbReference>
<evidence type="ECO:0000256" key="8">
    <source>
        <dbReference type="ARBA" id="ARBA00023146"/>
    </source>
</evidence>
<dbReference type="Pfam" id="PF03129">
    <property type="entry name" value="HGTP_anticodon"/>
    <property type="match status" value="1"/>
</dbReference>
<reference evidence="13" key="1">
    <citation type="journal article" date="2019" name="Int. J. Syst. Evol. Microbiol.">
        <title>The Global Catalogue of Microorganisms (GCM) 10K type strain sequencing project: providing services to taxonomists for standard genome sequencing and annotation.</title>
        <authorList>
            <consortium name="The Broad Institute Genomics Platform"/>
            <consortium name="The Broad Institute Genome Sequencing Center for Infectious Disease"/>
            <person name="Wu L."/>
            <person name="Ma J."/>
        </authorList>
    </citation>
    <scope>NUCLEOTIDE SEQUENCE [LARGE SCALE GENOMIC DNA]</scope>
    <source>
        <strain evidence="13">KCTC 62192</strain>
    </source>
</reference>
<dbReference type="InterPro" id="IPR015807">
    <property type="entry name" value="His-tRNA-ligase"/>
</dbReference>
<evidence type="ECO:0000256" key="2">
    <source>
        <dbReference type="ARBA" id="ARBA00011738"/>
    </source>
</evidence>
<sequence>MAKAKGPRRPRAETPKGFRDYFGADVTERSEMLGAIAGVYHRHGFEPLETSAVETLEALGKYLPDVDRPHAGVFAWQEEDGDWLALRYDMTAPLARVAAQFRNDLPSPYRRYTMGPVWRNEKPGPGRFRQFYQCDADTVGSASVAADAEICGMLADTLEAVGIPRGDYLVRVNNRKVLNGVLETMGLTEEGERREEVLRTIDKFDKAGEAGVRELLTTGRLDASGAFIDGVGLSADQAEPVIAFLTSRAATAAETLANLRAAVGGSEIGAQGIDELEAMASFMAAQGYGADRIEIDPSVVRGLGYYTGPVFEAELTFEILDEKGRKRQFGSVAGGGRYDDLVKRFTGQAVPATGVSIGVDRLLAALRAKGRIGGEAARGPVVVTVMDRDRMADYMAMANELRNAGIRAEVYLGNPKNFGNQLKYADKRASPVAIIQGADEAAGGVVQIKDLVLGARIAQEASLEEWKSQPAQTEVPRADLVAAVQRILNGA</sequence>
<feature type="domain" description="Aminoacyl-transfer RNA synthetases class-II family profile" evidence="11">
    <location>
        <begin position="17"/>
        <end position="380"/>
    </location>
</feature>
<accession>A0ABV7AMJ0</accession>
<comment type="similarity">
    <text evidence="1 10">Belongs to the class-II aminoacyl-tRNA synthetase family.</text>
</comment>
<dbReference type="PANTHER" id="PTHR11476:SF7">
    <property type="entry name" value="HISTIDINE--TRNA LIGASE"/>
    <property type="match status" value="1"/>
</dbReference>
<dbReference type="EMBL" id="JBHRSK010000017">
    <property type="protein sequence ID" value="MFC2970176.1"/>
    <property type="molecule type" value="Genomic_DNA"/>
</dbReference>
<evidence type="ECO:0000256" key="6">
    <source>
        <dbReference type="ARBA" id="ARBA00022840"/>
    </source>
</evidence>
<keyword evidence="8 10" id="KW-0030">Aminoacyl-tRNA synthetase</keyword>
<keyword evidence="13" id="KW-1185">Reference proteome</keyword>
<evidence type="ECO:0000256" key="9">
    <source>
        <dbReference type="ARBA" id="ARBA00047639"/>
    </source>
</evidence>
<dbReference type="EC" id="6.1.1.21" evidence="10"/>
<comment type="catalytic activity">
    <reaction evidence="9 10">
        <text>tRNA(His) + L-histidine + ATP = L-histidyl-tRNA(His) + AMP + diphosphate + H(+)</text>
        <dbReference type="Rhea" id="RHEA:17313"/>
        <dbReference type="Rhea" id="RHEA-COMP:9665"/>
        <dbReference type="Rhea" id="RHEA-COMP:9689"/>
        <dbReference type="ChEBI" id="CHEBI:15378"/>
        <dbReference type="ChEBI" id="CHEBI:30616"/>
        <dbReference type="ChEBI" id="CHEBI:33019"/>
        <dbReference type="ChEBI" id="CHEBI:57595"/>
        <dbReference type="ChEBI" id="CHEBI:78442"/>
        <dbReference type="ChEBI" id="CHEBI:78527"/>
        <dbReference type="ChEBI" id="CHEBI:456215"/>
        <dbReference type="EC" id="6.1.1.21"/>
    </reaction>
</comment>
<evidence type="ECO:0000256" key="10">
    <source>
        <dbReference type="HAMAP-Rule" id="MF_00127"/>
    </source>
</evidence>
<dbReference type="NCBIfam" id="TIGR00442">
    <property type="entry name" value="hisS"/>
    <property type="match status" value="1"/>
</dbReference>
<keyword evidence="7 10" id="KW-0648">Protein biosynthesis</keyword>
<keyword evidence="3 10" id="KW-0963">Cytoplasm</keyword>
<keyword evidence="6 10" id="KW-0067">ATP-binding</keyword>
<evidence type="ECO:0000313" key="13">
    <source>
        <dbReference type="Proteomes" id="UP001595443"/>
    </source>
</evidence>
<dbReference type="PROSITE" id="PS50862">
    <property type="entry name" value="AA_TRNA_LIGASE_II"/>
    <property type="match status" value="1"/>
</dbReference>
<evidence type="ECO:0000256" key="7">
    <source>
        <dbReference type="ARBA" id="ARBA00022917"/>
    </source>
</evidence>
<comment type="subcellular location">
    <subcellularLocation>
        <location evidence="10">Cytoplasm</location>
    </subcellularLocation>
</comment>
<dbReference type="SUPFAM" id="SSF55681">
    <property type="entry name" value="Class II aaRS and biotin synthetases"/>
    <property type="match status" value="1"/>
</dbReference>
<comment type="caution">
    <text evidence="12">The sequence shown here is derived from an EMBL/GenBank/DDBJ whole genome shotgun (WGS) entry which is preliminary data.</text>
</comment>
<name>A0ABV7AMJ0_9RHOB</name>
<evidence type="ECO:0000256" key="3">
    <source>
        <dbReference type="ARBA" id="ARBA00022490"/>
    </source>
</evidence>
<gene>
    <name evidence="10 12" type="primary">hisS</name>
    <name evidence="12" type="ORF">ACFOES_18915</name>
</gene>
<dbReference type="InterPro" id="IPR033656">
    <property type="entry name" value="HisRS_anticodon"/>
</dbReference>
<evidence type="ECO:0000256" key="4">
    <source>
        <dbReference type="ARBA" id="ARBA00022598"/>
    </source>
</evidence>
<dbReference type="InterPro" id="IPR045864">
    <property type="entry name" value="aa-tRNA-synth_II/BPL/LPL"/>
</dbReference>
<evidence type="ECO:0000256" key="5">
    <source>
        <dbReference type="ARBA" id="ARBA00022741"/>
    </source>
</evidence>
<dbReference type="Pfam" id="PF13393">
    <property type="entry name" value="tRNA-synt_His"/>
    <property type="match status" value="1"/>
</dbReference>
<dbReference type="PANTHER" id="PTHR11476">
    <property type="entry name" value="HISTIDYL-TRNA SYNTHETASE"/>
    <property type="match status" value="1"/>
</dbReference>
<evidence type="ECO:0000313" key="12">
    <source>
        <dbReference type="EMBL" id="MFC2970176.1"/>
    </source>
</evidence>
<dbReference type="CDD" id="cd00859">
    <property type="entry name" value="HisRS_anticodon"/>
    <property type="match status" value="1"/>
</dbReference>
<comment type="subunit">
    <text evidence="2 10">Homodimer.</text>
</comment>
<dbReference type="CDD" id="cd00773">
    <property type="entry name" value="HisRS-like_core"/>
    <property type="match status" value="1"/>
</dbReference>
<dbReference type="Gene3D" id="3.40.50.800">
    <property type="entry name" value="Anticodon-binding domain"/>
    <property type="match status" value="1"/>
</dbReference>
<protein>
    <recommendedName>
        <fullName evidence="10">Histidine--tRNA ligase</fullName>
        <ecNumber evidence="10">6.1.1.21</ecNumber>
    </recommendedName>
    <alternativeName>
        <fullName evidence="10">Histidyl-tRNA synthetase</fullName>
        <shortName evidence="10">HisRS</shortName>
    </alternativeName>
</protein>
<dbReference type="InterPro" id="IPR004516">
    <property type="entry name" value="HisRS/HisZ"/>
</dbReference>
<dbReference type="RefSeq" id="WP_377834936.1">
    <property type="nucleotide sequence ID" value="NZ_JBHRSK010000017.1"/>
</dbReference>
<dbReference type="SUPFAM" id="SSF52954">
    <property type="entry name" value="Class II aaRS ABD-related"/>
    <property type="match status" value="1"/>
</dbReference>